<evidence type="ECO:0000313" key="1">
    <source>
        <dbReference type="EMBL" id="SIQ60409.1"/>
    </source>
</evidence>
<dbReference type="EMBL" id="FTMA01000002">
    <property type="protein sequence ID" value="SIQ60409.1"/>
    <property type="molecule type" value="Genomic_DNA"/>
</dbReference>
<gene>
    <name evidence="1" type="ORF">SAMN05421797_102194</name>
</gene>
<dbReference type="Proteomes" id="UP000186953">
    <property type="component" value="Unassembled WGS sequence"/>
</dbReference>
<dbReference type="InterPro" id="IPR036249">
    <property type="entry name" value="Thioredoxin-like_sf"/>
</dbReference>
<dbReference type="PROSITE" id="PS51257">
    <property type="entry name" value="PROKAR_LIPOPROTEIN"/>
    <property type="match status" value="1"/>
</dbReference>
<sequence>MIRILLSTCVALIMGCSSSNKDSETVVFAGEIINPTSDQVVLLKGRIKIDSAKLDDNNRFKFKLPSIENGLYHFNLAPEHQYVYLEKGDSLMVRLNTIYFDESLVFSGSNEESNNFLLELFLATEKEDFSMYSEYYELEPLDFIAKIESLKKDKVAKLKELSSENPISKEAIKLLTGSINYTYYRYLEIYPFQHKRKTAEENFHELPKDFYNYRNKVNYDDHTLTYLRPYYDFMKAHFGNLSYMSCKKDCNNAHEDGSRQLHYKKHKLHLIDSLAIEKELRDNLFRNVAFDYLLKKKDAPENTEIFLKEFKKVSKNNMHIEEIENLYQGITNLQPSRVIPNLTVITFDNESRTLTEISANKKVLFYFWSGANKKQYLDIFNRVSILKEKKPDYELIGINIKTDYNEWKNILSSHGVNPASQYHSDDFKELTEKLVLYPMNKAIITNNTVIVDGFSNIYHN</sequence>
<dbReference type="SUPFAM" id="SSF52833">
    <property type="entry name" value="Thioredoxin-like"/>
    <property type="match status" value="1"/>
</dbReference>
<dbReference type="RefSeq" id="WP_076548167.1">
    <property type="nucleotide sequence ID" value="NZ_FTMA01000002.1"/>
</dbReference>
<protein>
    <recommendedName>
        <fullName evidence="3">Transaldolase</fullName>
    </recommendedName>
</protein>
<keyword evidence="2" id="KW-1185">Reference proteome</keyword>
<organism evidence="1 2">
    <name type="scientific">Maribacter ulvicola</name>
    <dbReference type="NCBI Taxonomy" id="228959"/>
    <lineage>
        <taxon>Bacteria</taxon>
        <taxon>Pseudomonadati</taxon>
        <taxon>Bacteroidota</taxon>
        <taxon>Flavobacteriia</taxon>
        <taxon>Flavobacteriales</taxon>
        <taxon>Flavobacteriaceae</taxon>
        <taxon>Maribacter</taxon>
    </lineage>
</organism>
<reference evidence="2" key="1">
    <citation type="submission" date="2017-01" db="EMBL/GenBank/DDBJ databases">
        <authorList>
            <person name="Varghese N."/>
            <person name="Submissions S."/>
        </authorList>
    </citation>
    <scope>NUCLEOTIDE SEQUENCE [LARGE SCALE GENOMIC DNA]</scope>
    <source>
        <strain evidence="2">DSM 15366</strain>
    </source>
</reference>
<dbReference type="AlphaFoldDB" id="A0A1N6U4C5"/>
<accession>A0A1N6U4C5</accession>
<evidence type="ECO:0000313" key="2">
    <source>
        <dbReference type="Proteomes" id="UP000186953"/>
    </source>
</evidence>
<evidence type="ECO:0008006" key="3">
    <source>
        <dbReference type="Google" id="ProtNLM"/>
    </source>
</evidence>
<dbReference type="OrthoDB" id="1146847at2"/>
<dbReference type="STRING" id="228959.SAMN05421797_102194"/>
<name>A0A1N6U4C5_9FLAO</name>
<proteinExistence type="predicted"/>